<dbReference type="InterPro" id="IPR012144">
    <property type="entry name" value="NOS_euk"/>
</dbReference>
<evidence type="ECO:0000256" key="6">
    <source>
        <dbReference type="ARBA" id="ARBA00022617"/>
    </source>
</evidence>
<dbReference type="PRINTS" id="PR00369">
    <property type="entry name" value="FLAVODOXIN"/>
</dbReference>
<evidence type="ECO:0000256" key="18">
    <source>
        <dbReference type="PIRSR" id="PIRSR000333-1"/>
    </source>
</evidence>
<evidence type="ECO:0000256" key="1">
    <source>
        <dbReference type="ARBA" id="ARBA00001950"/>
    </source>
</evidence>
<keyword evidence="6 17" id="KW-0349">Heme</keyword>
<dbReference type="Proteomes" id="UP000694426">
    <property type="component" value="Unplaced"/>
</dbReference>
<keyword evidence="11" id="KW-0862">Zinc</keyword>
<comment type="cofactor">
    <cofactor evidence="2 17">
        <name>heme b</name>
        <dbReference type="ChEBI" id="CHEBI:60344"/>
    </cofactor>
</comment>
<dbReference type="GO" id="GO:0050661">
    <property type="term" value="F:NADP binding"/>
    <property type="evidence" value="ECO:0007669"/>
    <property type="project" value="InterPro"/>
</dbReference>
<dbReference type="EC" id="1.14.13.39" evidence="17"/>
<dbReference type="InterPro" id="IPR036119">
    <property type="entry name" value="NOS_N_sf"/>
</dbReference>
<evidence type="ECO:0000256" key="3">
    <source>
        <dbReference type="ARBA" id="ARBA00004514"/>
    </source>
</evidence>
<dbReference type="CDD" id="cd06202">
    <property type="entry name" value="Nitric_oxide_synthase"/>
    <property type="match status" value="1"/>
</dbReference>
<comment type="subcellular location">
    <subcellularLocation>
        <location evidence="3">Cytoplasm</location>
        <location evidence="3">Cytosol</location>
    </subcellularLocation>
</comment>
<comment type="cofactor">
    <cofactor evidence="17">
        <name>FMN</name>
        <dbReference type="ChEBI" id="CHEBI:58210"/>
    </cofactor>
    <text evidence="17">Binds 1 FMN.</text>
</comment>
<dbReference type="FunFam" id="3.40.50.360:FF:000019">
    <property type="entry name" value="Nitric oxide synthase"/>
    <property type="match status" value="1"/>
</dbReference>
<keyword evidence="14 17" id="KW-0560">Oxidoreductase</keyword>
<dbReference type="PANTHER" id="PTHR43410:SF4">
    <property type="entry name" value="NITRIC OXIDE SYNTHASE"/>
    <property type="match status" value="1"/>
</dbReference>
<feature type="domain" description="Flavodoxin-like" evidence="19">
    <location>
        <begin position="466"/>
        <end position="597"/>
    </location>
</feature>
<dbReference type="InterPro" id="IPR001709">
    <property type="entry name" value="Flavoprot_Pyr_Nucl_cyt_Rdtase"/>
</dbReference>
<dbReference type="GO" id="GO:0004517">
    <property type="term" value="F:nitric-oxide synthase activity"/>
    <property type="evidence" value="ECO:0007669"/>
    <property type="project" value="UniProtKB-EC"/>
</dbReference>
<dbReference type="InterPro" id="IPR017927">
    <property type="entry name" value="FAD-bd_FR_type"/>
</dbReference>
<dbReference type="Gene3D" id="2.40.30.10">
    <property type="entry name" value="Translation factors"/>
    <property type="match status" value="1"/>
</dbReference>
<dbReference type="CDD" id="cd00795">
    <property type="entry name" value="NOS_oxygenase_euk"/>
    <property type="match status" value="1"/>
</dbReference>
<dbReference type="Gene3D" id="3.90.440.10">
    <property type="entry name" value="Nitric Oxide Synthase,Heme Domain,Chain A domain 2"/>
    <property type="match status" value="1"/>
</dbReference>
<dbReference type="GO" id="GO:0005829">
    <property type="term" value="C:cytosol"/>
    <property type="evidence" value="ECO:0007669"/>
    <property type="project" value="UniProtKB-SubCell"/>
</dbReference>
<dbReference type="FunFam" id="3.90.440.10:FF:000005">
    <property type="entry name" value="Nitric oxide synthase, inducible"/>
    <property type="match status" value="1"/>
</dbReference>
<evidence type="ECO:0000256" key="14">
    <source>
        <dbReference type="ARBA" id="ARBA00023002"/>
    </source>
</evidence>
<keyword evidence="10 17" id="KW-0274">FAD</keyword>
<dbReference type="PRINTS" id="PR00371">
    <property type="entry name" value="FPNCR"/>
</dbReference>
<reference evidence="21" key="2">
    <citation type="submission" date="2025-09" db="UniProtKB">
        <authorList>
            <consortium name="Ensembl"/>
        </authorList>
    </citation>
    <scope>IDENTIFICATION</scope>
</reference>
<evidence type="ECO:0000256" key="4">
    <source>
        <dbReference type="ARBA" id="ARBA00006267"/>
    </source>
</evidence>
<feature type="domain" description="FAD-binding FR-type" evidence="20">
    <location>
        <begin position="650"/>
        <end position="886"/>
    </location>
</feature>
<dbReference type="GO" id="GO:0010181">
    <property type="term" value="F:FMN binding"/>
    <property type="evidence" value="ECO:0007669"/>
    <property type="project" value="InterPro"/>
</dbReference>
<dbReference type="InterPro" id="IPR044940">
    <property type="entry name" value="NOS_dom_2"/>
</dbReference>
<dbReference type="Gene3D" id="3.90.340.10">
    <property type="entry name" value="Nitric Oxide Synthase, Chain A, domain 1"/>
    <property type="match status" value="1"/>
</dbReference>
<dbReference type="InterPro" id="IPR003097">
    <property type="entry name" value="CysJ-like_FAD-binding"/>
</dbReference>
<dbReference type="SUPFAM" id="SSF52343">
    <property type="entry name" value="Ferredoxin reductase-like, C-terminal NADP-linked domain"/>
    <property type="match status" value="1"/>
</dbReference>
<protein>
    <recommendedName>
        <fullName evidence="17">Nitric oxide synthase</fullName>
        <ecNumber evidence="17">1.14.13.39</ecNumber>
    </recommendedName>
</protein>
<accession>A0A8B9CGU8</accession>
<keyword evidence="12 17" id="KW-0521">NADP</keyword>
<evidence type="ECO:0000256" key="2">
    <source>
        <dbReference type="ARBA" id="ARBA00001970"/>
    </source>
</evidence>
<dbReference type="Gene3D" id="3.40.50.80">
    <property type="entry name" value="Nucleotide-binding domain of ferredoxin-NADP reductase (FNR) module"/>
    <property type="match status" value="1"/>
</dbReference>
<dbReference type="Gene3D" id="6.10.250.410">
    <property type="match status" value="1"/>
</dbReference>
<dbReference type="Pfam" id="PF02898">
    <property type="entry name" value="NO_synthase"/>
    <property type="match status" value="1"/>
</dbReference>
<dbReference type="GeneTree" id="ENSGT00940000159752"/>
<dbReference type="PROSITE" id="PS50902">
    <property type="entry name" value="FLAVODOXIN_LIKE"/>
    <property type="match status" value="1"/>
</dbReference>
<keyword evidence="22" id="KW-1185">Reference proteome</keyword>
<keyword evidence="13 17" id="KW-0112">Calmodulin-binding</keyword>
<dbReference type="GO" id="GO:0050660">
    <property type="term" value="F:flavin adenine dinucleotide binding"/>
    <property type="evidence" value="ECO:0007669"/>
    <property type="project" value="InterPro"/>
</dbReference>
<evidence type="ECO:0000256" key="7">
    <source>
        <dbReference type="ARBA" id="ARBA00022630"/>
    </source>
</evidence>
<comment type="function">
    <text evidence="17">Produces nitric oxide (NO) which is a messenger molecule with diverse functions.</text>
</comment>
<dbReference type="InterPro" id="IPR008254">
    <property type="entry name" value="Flavodoxin/NO_synth"/>
</dbReference>
<evidence type="ECO:0000256" key="10">
    <source>
        <dbReference type="ARBA" id="ARBA00022827"/>
    </source>
</evidence>
<dbReference type="InterPro" id="IPR001094">
    <property type="entry name" value="Flavdoxin-like"/>
</dbReference>
<dbReference type="PROSITE" id="PS60001">
    <property type="entry name" value="NOS"/>
    <property type="match status" value="1"/>
</dbReference>
<evidence type="ECO:0000259" key="20">
    <source>
        <dbReference type="PROSITE" id="PS51384"/>
    </source>
</evidence>
<keyword evidence="7" id="KW-0285">Flavoprotein</keyword>
<comment type="cofactor">
    <cofactor evidence="17">
        <name>FAD</name>
        <dbReference type="ChEBI" id="CHEBI:57692"/>
    </cofactor>
    <text evidence="17">Binds 1 FAD.</text>
</comment>
<dbReference type="InterPro" id="IPR044944">
    <property type="entry name" value="NOS_dom_3"/>
</dbReference>
<evidence type="ECO:0000256" key="16">
    <source>
        <dbReference type="ARBA" id="ARBA00047419"/>
    </source>
</evidence>
<dbReference type="InterPro" id="IPR039261">
    <property type="entry name" value="FNR_nucleotide-bd"/>
</dbReference>
<dbReference type="GO" id="GO:0006809">
    <property type="term" value="P:nitric oxide biosynthetic process"/>
    <property type="evidence" value="ECO:0007669"/>
    <property type="project" value="InterPro"/>
</dbReference>
<evidence type="ECO:0000256" key="11">
    <source>
        <dbReference type="ARBA" id="ARBA00022833"/>
    </source>
</evidence>
<comment type="catalytic activity">
    <reaction evidence="16">
        <text>2 L-arginine + 3 NADPH + 4 O2 + H(+) = 2 L-citrulline + 2 nitric oxide + 3 NADP(+) + 4 H2O</text>
        <dbReference type="Rhea" id="RHEA:19897"/>
        <dbReference type="ChEBI" id="CHEBI:15377"/>
        <dbReference type="ChEBI" id="CHEBI:15378"/>
        <dbReference type="ChEBI" id="CHEBI:15379"/>
        <dbReference type="ChEBI" id="CHEBI:16480"/>
        <dbReference type="ChEBI" id="CHEBI:32682"/>
        <dbReference type="ChEBI" id="CHEBI:57743"/>
        <dbReference type="ChEBI" id="CHEBI:57783"/>
        <dbReference type="ChEBI" id="CHEBI:58349"/>
        <dbReference type="EC" id="1.14.13.39"/>
    </reaction>
    <physiologicalReaction direction="left-to-right" evidence="16">
        <dbReference type="Rhea" id="RHEA:19898"/>
    </physiologicalReaction>
</comment>
<comment type="similarity">
    <text evidence="4 17">Belongs to the NOS family.</text>
</comment>
<evidence type="ECO:0000256" key="13">
    <source>
        <dbReference type="ARBA" id="ARBA00022860"/>
    </source>
</evidence>
<dbReference type="SUPFAM" id="SSF56512">
    <property type="entry name" value="Nitric oxide (NO) synthase oxygenase domain"/>
    <property type="match status" value="1"/>
</dbReference>
<dbReference type="Gene3D" id="1.20.990.10">
    <property type="entry name" value="NADPH-cytochrome p450 Reductase, Chain A, domain 3"/>
    <property type="match status" value="1"/>
</dbReference>
<dbReference type="PANTHER" id="PTHR43410">
    <property type="entry name" value="NITRIC OXIDE SYNTHASE OXYGENASE"/>
    <property type="match status" value="1"/>
</dbReference>
<keyword evidence="15 17" id="KW-0408">Iron</keyword>
<dbReference type="AlphaFoldDB" id="A0A8B9CGU8"/>
<dbReference type="InterPro" id="IPR050607">
    <property type="entry name" value="NOS"/>
</dbReference>
<reference evidence="21" key="1">
    <citation type="submission" date="2025-08" db="UniProtKB">
        <authorList>
            <consortium name="Ensembl"/>
        </authorList>
    </citation>
    <scope>IDENTIFICATION</scope>
</reference>
<evidence type="ECO:0000256" key="9">
    <source>
        <dbReference type="ARBA" id="ARBA00022723"/>
    </source>
</evidence>
<dbReference type="InterPro" id="IPR017938">
    <property type="entry name" value="Riboflavin_synthase-like_b-brl"/>
</dbReference>
<dbReference type="Gene3D" id="3.40.50.360">
    <property type="match status" value="2"/>
</dbReference>
<evidence type="ECO:0000259" key="19">
    <source>
        <dbReference type="PROSITE" id="PS50902"/>
    </source>
</evidence>
<dbReference type="PROSITE" id="PS51384">
    <property type="entry name" value="FAD_FR"/>
    <property type="match status" value="1"/>
</dbReference>
<dbReference type="GO" id="GO:0005516">
    <property type="term" value="F:calmodulin binding"/>
    <property type="evidence" value="ECO:0007669"/>
    <property type="project" value="UniProtKB-KW"/>
</dbReference>
<dbReference type="Ensembl" id="ENSABRT00000026301.1">
    <property type="protein sequence ID" value="ENSABRP00000018654.1"/>
    <property type="gene ID" value="ENSABRG00000015562.1"/>
</dbReference>
<dbReference type="Gene3D" id="3.90.1230.10">
    <property type="entry name" value="Nitric Oxide Synthase, Chain A, domain 3"/>
    <property type="match status" value="1"/>
</dbReference>
<evidence type="ECO:0000313" key="22">
    <source>
        <dbReference type="Proteomes" id="UP000694426"/>
    </source>
</evidence>
<evidence type="ECO:0000256" key="5">
    <source>
        <dbReference type="ARBA" id="ARBA00022490"/>
    </source>
</evidence>
<feature type="binding site" description="axial binding residue" evidence="18">
    <location>
        <position position="127"/>
    </location>
    <ligand>
        <name>heme b</name>
        <dbReference type="ChEBI" id="CHEBI:60344"/>
    </ligand>
    <ligandPart>
        <name>Fe</name>
        <dbReference type="ChEBI" id="CHEBI:18248"/>
    </ligandPart>
</feature>
<evidence type="ECO:0000313" key="21">
    <source>
        <dbReference type="Ensembl" id="ENSABRP00000018654.1"/>
    </source>
</evidence>
<dbReference type="SUPFAM" id="SSF52218">
    <property type="entry name" value="Flavoproteins"/>
    <property type="match status" value="1"/>
</dbReference>
<dbReference type="Pfam" id="PF00667">
    <property type="entry name" value="FAD_binding_1"/>
    <property type="match status" value="1"/>
</dbReference>
<dbReference type="InterPro" id="IPR001433">
    <property type="entry name" value="OxRdtase_FAD/NAD-bd"/>
</dbReference>
<keyword evidence="9 17" id="KW-0479">Metal-binding</keyword>
<dbReference type="GO" id="GO:0020037">
    <property type="term" value="F:heme binding"/>
    <property type="evidence" value="ECO:0007669"/>
    <property type="project" value="InterPro"/>
</dbReference>
<gene>
    <name evidence="21" type="primary">NOS2</name>
</gene>
<dbReference type="Pfam" id="PF00175">
    <property type="entry name" value="NAD_binding_1"/>
    <property type="match status" value="1"/>
</dbReference>
<evidence type="ECO:0000256" key="8">
    <source>
        <dbReference type="ARBA" id="ARBA00022643"/>
    </source>
</evidence>
<keyword evidence="5" id="KW-0963">Cytoplasm</keyword>
<dbReference type="GO" id="GO:0046872">
    <property type="term" value="F:metal ion binding"/>
    <property type="evidence" value="ECO:0007669"/>
    <property type="project" value="UniProtKB-KW"/>
</dbReference>
<evidence type="ECO:0000256" key="17">
    <source>
        <dbReference type="PIRNR" id="PIRNR000333"/>
    </source>
</evidence>
<evidence type="ECO:0000256" key="15">
    <source>
        <dbReference type="ARBA" id="ARBA00023004"/>
    </source>
</evidence>
<comment type="cofactor">
    <cofactor evidence="1">
        <name>(6R)-L-erythro-5,6,7,8-tetrahydrobiopterin</name>
        <dbReference type="ChEBI" id="CHEBI:59560"/>
    </cofactor>
</comment>
<dbReference type="SUPFAM" id="SSF63380">
    <property type="entry name" value="Riboflavin synthase domain-like"/>
    <property type="match status" value="1"/>
</dbReference>
<dbReference type="InterPro" id="IPR044943">
    <property type="entry name" value="NOS_dom_1"/>
</dbReference>
<organism evidence="21 22">
    <name type="scientific">Anser brachyrhynchus</name>
    <name type="common">Pink-footed goose</name>
    <dbReference type="NCBI Taxonomy" id="132585"/>
    <lineage>
        <taxon>Eukaryota</taxon>
        <taxon>Metazoa</taxon>
        <taxon>Chordata</taxon>
        <taxon>Craniata</taxon>
        <taxon>Vertebrata</taxon>
        <taxon>Euteleostomi</taxon>
        <taxon>Archelosauria</taxon>
        <taxon>Archosauria</taxon>
        <taxon>Dinosauria</taxon>
        <taxon>Saurischia</taxon>
        <taxon>Theropoda</taxon>
        <taxon>Coelurosauria</taxon>
        <taxon>Aves</taxon>
        <taxon>Neognathae</taxon>
        <taxon>Galloanserae</taxon>
        <taxon>Anseriformes</taxon>
        <taxon>Anatidae</taxon>
        <taxon>Anserinae</taxon>
        <taxon>Anser</taxon>
    </lineage>
</organism>
<dbReference type="FunFam" id="3.90.1230.10:FF:000001">
    <property type="entry name" value="Nitric oxide synthase, brain"/>
    <property type="match status" value="1"/>
</dbReference>
<dbReference type="InterPro" id="IPR029039">
    <property type="entry name" value="Flavoprotein-like_sf"/>
</dbReference>
<keyword evidence="8 17" id="KW-0288">FMN</keyword>
<dbReference type="PIRSF" id="PIRSF000333">
    <property type="entry name" value="NOS"/>
    <property type="match status" value="1"/>
</dbReference>
<dbReference type="FunFam" id="3.40.50.80:FF:000003">
    <property type="entry name" value="Nitric oxide synthase"/>
    <property type="match status" value="1"/>
</dbReference>
<dbReference type="FunFam" id="1.20.990.10:FF:000006">
    <property type="entry name" value="Nitric oxide synthase"/>
    <property type="match status" value="1"/>
</dbReference>
<dbReference type="InterPro" id="IPR023173">
    <property type="entry name" value="NADPH_Cyt_P450_Rdtase_alpha"/>
</dbReference>
<dbReference type="Pfam" id="PF00258">
    <property type="entry name" value="Flavodoxin_1"/>
    <property type="match status" value="1"/>
</dbReference>
<proteinExistence type="inferred from homology"/>
<name>A0A8B9CGU8_9AVES</name>
<evidence type="ECO:0000256" key="12">
    <source>
        <dbReference type="ARBA" id="ARBA00022857"/>
    </source>
</evidence>
<sequence length="1071" mass="122215">MLCPWQFAFKPHAAKNQSSKEKDINNNIPIPSLEMGSTYIQADKIISENGSLLQKDGLYSKAFCFLSSDILIVSFHGCFLFNRSKIEEHLARLEAVTKEIETTGTYHLTQDELIFAAKQAWRNAPRCIGRIQWSNLQVFDARDCKTAKEMFEHICRHVQYATNNGNIRSAITVFPQRTDGKHDFRVWNSQLIRYAGYQMPDGSILGDPASVEFTKLCIELGWKPKYGRFDVVPLILQANGQDPEIFEFPPEIILEVPMEHPKYEWFKELDLKWYALPAVANMLLEVGGLEFTACPFNGWYMGTEIGVRDFCDVQRYNILKEVGRRMGLETNKLSSLWKDRAVVEINVAVLYSFQKQNVTIMDHHSAAESFMKYMQNEYRVRGGCPADWVWIVPPMSGSITPVFHQEMLNYVLTPFFYYQVDAWKTHIWHDESRRPKKREIKLSVLAKAVLFASSLMQKAMAMRSKVTVIYATETGKSETLANNLCSLFSCAFNTKILCMDEYNITDLEKETLLLVVTSTFGNGDSPNNGKVILASEAYMRYAVFGLGSTMYPEFCAFAHAIDRKLAQLGASQLTPIGEGDELNGQEEAFRTWAVSAFKTACDIFNIRGKNSIQLPKMYTSDEIWNPKKYRILHESQTMDLAKALTDIHGKDIIPMKLKFRQNLQSLKSSRVTILVKLSCETNQEVRYLPGEHIGIFPGNQPELVHGIIAHVKDAPPADQTIRLQTCGYWTSDKKIPACTLSQALTYLLDITTPPSQQLLRKISQLVTAEGDKQRLEVLCHVKEYNKWKFYNSPNILEVLEEFPSAEVSTAFLLTQLPYLKPRYYSVSSSCDMTPREIHLTVAVVNYRTRDGQGPLHHGVCSTWLNKISLNEVVPCFVRSGNGFQLPKEPTKPCILIGPGTGIAPFRSFWLQRLYDLEKKGIKGGDMTLLFGCRQPDMDHIYREETEEMKRKGVLKEVFTAYSRQPGQAKVYVQDILQNKLEAKVCNLLHKEGGHLYVCGDIRMARDVAQTLKGILVKKLNLTEQQAEEYFFELKSQKRYHEDIFGAVFPHEVKRDVRALQPISPSMNQQTF</sequence>
<dbReference type="InterPro" id="IPR004030">
    <property type="entry name" value="NOS_N"/>
</dbReference>